<evidence type="ECO:0000313" key="2">
    <source>
        <dbReference type="EMBL" id="HIX51695.1"/>
    </source>
</evidence>
<dbReference type="Gene3D" id="3.40.250.10">
    <property type="entry name" value="Rhodanese-like domain"/>
    <property type="match status" value="1"/>
</dbReference>
<accession>A0A9D1W2Z8</accession>
<dbReference type="CDD" id="cd00158">
    <property type="entry name" value="RHOD"/>
    <property type="match status" value="1"/>
</dbReference>
<feature type="domain" description="Rhodanese" evidence="1">
    <location>
        <begin position="23"/>
        <end position="109"/>
    </location>
</feature>
<evidence type="ECO:0000313" key="3">
    <source>
        <dbReference type="Proteomes" id="UP000886780"/>
    </source>
</evidence>
<reference evidence="2" key="1">
    <citation type="journal article" date="2021" name="PeerJ">
        <title>Extensive microbial diversity within the chicken gut microbiome revealed by metagenomics and culture.</title>
        <authorList>
            <person name="Gilroy R."/>
            <person name="Ravi A."/>
            <person name="Getino M."/>
            <person name="Pursley I."/>
            <person name="Horton D.L."/>
            <person name="Alikhan N.F."/>
            <person name="Baker D."/>
            <person name="Gharbi K."/>
            <person name="Hall N."/>
            <person name="Watson M."/>
            <person name="Adriaenssens E.M."/>
            <person name="Foster-Nyarko E."/>
            <person name="Jarju S."/>
            <person name="Secka A."/>
            <person name="Antonio M."/>
            <person name="Oren A."/>
            <person name="Chaudhuri R.R."/>
            <person name="La Ragione R."/>
            <person name="Hildebrand F."/>
            <person name="Pallen M.J."/>
        </authorList>
    </citation>
    <scope>NUCLEOTIDE SEQUENCE</scope>
    <source>
        <strain evidence="2">ChiGjej4B4-12881</strain>
    </source>
</reference>
<dbReference type="SUPFAM" id="SSF52821">
    <property type="entry name" value="Rhodanese/Cell cycle control phosphatase"/>
    <property type="match status" value="1"/>
</dbReference>
<evidence type="ECO:0000259" key="1">
    <source>
        <dbReference type="PROSITE" id="PS50206"/>
    </source>
</evidence>
<dbReference type="PROSITE" id="PS50206">
    <property type="entry name" value="RHODANESE_3"/>
    <property type="match status" value="1"/>
</dbReference>
<dbReference type="Pfam" id="PF00581">
    <property type="entry name" value="Rhodanese"/>
    <property type="match status" value="1"/>
</dbReference>
<reference evidence="2" key="2">
    <citation type="submission" date="2021-04" db="EMBL/GenBank/DDBJ databases">
        <authorList>
            <person name="Gilroy R."/>
        </authorList>
    </citation>
    <scope>NUCLEOTIDE SEQUENCE</scope>
    <source>
        <strain evidence="2">ChiGjej4B4-12881</strain>
    </source>
</reference>
<sequence length="109" mass="12089">MGGIIVNSYREITQAAAWDIMQHEKGFVILDVRRPEEYAGGHIKGAVNVPLETIDGREIPELPDKDQEILVYCRSGVRSKQAAGKLAAQGYEKIEEFGGILTWPYGTVK</sequence>
<proteinExistence type="predicted"/>
<dbReference type="Proteomes" id="UP000886780">
    <property type="component" value="Unassembled WGS sequence"/>
</dbReference>
<organism evidence="2 3">
    <name type="scientific">Candidatus Lachnoclostridium stercoripullorum</name>
    <dbReference type="NCBI Taxonomy" id="2838635"/>
    <lineage>
        <taxon>Bacteria</taxon>
        <taxon>Bacillati</taxon>
        <taxon>Bacillota</taxon>
        <taxon>Clostridia</taxon>
        <taxon>Lachnospirales</taxon>
        <taxon>Lachnospiraceae</taxon>
    </lineage>
</organism>
<dbReference type="InterPro" id="IPR001763">
    <property type="entry name" value="Rhodanese-like_dom"/>
</dbReference>
<gene>
    <name evidence="2" type="ORF">IAA28_02685</name>
</gene>
<comment type="caution">
    <text evidence="2">The sequence shown here is derived from an EMBL/GenBank/DDBJ whole genome shotgun (WGS) entry which is preliminary data.</text>
</comment>
<dbReference type="PANTHER" id="PTHR43031:SF1">
    <property type="entry name" value="PYRIDINE NUCLEOTIDE-DISULPHIDE OXIDOREDUCTASE"/>
    <property type="match status" value="1"/>
</dbReference>
<dbReference type="InterPro" id="IPR050229">
    <property type="entry name" value="GlpE_sulfurtransferase"/>
</dbReference>
<dbReference type="AlphaFoldDB" id="A0A9D1W2Z8"/>
<dbReference type="EMBL" id="DXEU01000049">
    <property type="protein sequence ID" value="HIX51695.1"/>
    <property type="molecule type" value="Genomic_DNA"/>
</dbReference>
<dbReference type="SMART" id="SM00450">
    <property type="entry name" value="RHOD"/>
    <property type="match status" value="1"/>
</dbReference>
<dbReference type="InterPro" id="IPR036873">
    <property type="entry name" value="Rhodanese-like_dom_sf"/>
</dbReference>
<name>A0A9D1W2Z8_9FIRM</name>
<protein>
    <submittedName>
        <fullName evidence="2">Rhodanese-like domain-containing protein</fullName>
    </submittedName>
</protein>
<dbReference type="PANTHER" id="PTHR43031">
    <property type="entry name" value="FAD-DEPENDENT OXIDOREDUCTASE"/>
    <property type="match status" value="1"/>
</dbReference>